<dbReference type="InterPro" id="IPR003788">
    <property type="entry name" value="NDUFAF7"/>
</dbReference>
<dbReference type="GO" id="GO:0032981">
    <property type="term" value="P:mitochondrial respiratory chain complex I assembly"/>
    <property type="evidence" value="ECO:0007669"/>
    <property type="project" value="TreeGrafter"/>
</dbReference>
<dbReference type="GO" id="GO:0032259">
    <property type="term" value="P:methylation"/>
    <property type="evidence" value="ECO:0007669"/>
    <property type="project" value="UniProtKB-KW"/>
</dbReference>
<accession>A0A8H5HYR5</accession>
<gene>
    <name evidence="8" type="ORF">D9757_002467</name>
</gene>
<keyword evidence="3 7" id="KW-0489">Methyltransferase</keyword>
<evidence type="ECO:0000256" key="6">
    <source>
        <dbReference type="ARBA" id="ARBA00048612"/>
    </source>
</evidence>
<sequence length="379" mass="41927">MSYATYMQFCLAHPTEGYYMKSSNSIFGARGDFITSPDISQIFGEMIAIWLFSQWQAAGFPSNVRLVELGPGRGTLITDILRTITAFAGRIPENEKPALRIELVETSETLREIQRNKLGDASATVQWHQSIDHISPSPDSFTMLVAHEFFDALPIHVFRKTEEGWKELMVSSRLAGEGEDSEKQHPRLQHVLSPQKTAISTIFGNSSSRFQALPIGSDLEVSPTSFRLARKVGELLTKKNGASPGGCGLIIDYGNANAFGSSRRGFKDHEVVDIFHRPGECDLTANVDFAYLTESMQDLVPVHGPISQNQFLSMMGLMPRLEALLAASVGDKEKQKRILEGAQRIMNPTQMGSEYSVLGISTYDGTPYPFEVPDDNNQS</sequence>
<evidence type="ECO:0000256" key="7">
    <source>
        <dbReference type="RuleBase" id="RU364114"/>
    </source>
</evidence>
<dbReference type="GO" id="GO:0035243">
    <property type="term" value="F:protein-arginine omega-N symmetric methyltransferase activity"/>
    <property type="evidence" value="ECO:0007669"/>
    <property type="project" value="UniProtKB-EC"/>
</dbReference>
<keyword evidence="5 7" id="KW-0496">Mitochondrion</keyword>
<dbReference type="AlphaFoldDB" id="A0A8H5HYR5"/>
<proteinExistence type="inferred from homology"/>
<dbReference type="EC" id="2.1.1.320" evidence="7"/>
<evidence type="ECO:0000256" key="2">
    <source>
        <dbReference type="ARBA" id="ARBA00005891"/>
    </source>
</evidence>
<dbReference type="PANTHER" id="PTHR12049:SF7">
    <property type="entry name" value="PROTEIN ARGININE METHYLTRANSFERASE NDUFAF7, MITOCHONDRIAL"/>
    <property type="match status" value="1"/>
</dbReference>
<evidence type="ECO:0000313" key="8">
    <source>
        <dbReference type="EMBL" id="KAF5391635.1"/>
    </source>
</evidence>
<protein>
    <recommendedName>
        <fullName evidence="7">Protein arginine methyltransferase NDUFAF7</fullName>
        <ecNumber evidence="7">2.1.1.320</ecNumber>
    </recommendedName>
</protein>
<comment type="subcellular location">
    <subcellularLocation>
        <location evidence="1 7">Mitochondrion</location>
    </subcellularLocation>
</comment>
<dbReference type="InterPro" id="IPR038375">
    <property type="entry name" value="NDUFAF7_sf"/>
</dbReference>
<dbReference type="SUPFAM" id="SSF53335">
    <property type="entry name" value="S-adenosyl-L-methionine-dependent methyltransferases"/>
    <property type="match status" value="1"/>
</dbReference>
<evidence type="ECO:0000256" key="4">
    <source>
        <dbReference type="ARBA" id="ARBA00022679"/>
    </source>
</evidence>
<dbReference type="EMBL" id="JAACJN010000009">
    <property type="protein sequence ID" value="KAF5391635.1"/>
    <property type="molecule type" value="Genomic_DNA"/>
</dbReference>
<evidence type="ECO:0000256" key="1">
    <source>
        <dbReference type="ARBA" id="ARBA00004173"/>
    </source>
</evidence>
<name>A0A8H5HYR5_9AGAR</name>
<evidence type="ECO:0000256" key="3">
    <source>
        <dbReference type="ARBA" id="ARBA00022603"/>
    </source>
</evidence>
<dbReference type="GO" id="GO:0005739">
    <property type="term" value="C:mitochondrion"/>
    <property type="evidence" value="ECO:0007669"/>
    <property type="project" value="UniProtKB-SubCell"/>
</dbReference>
<dbReference type="OrthoDB" id="438553at2759"/>
<organism evidence="8 9">
    <name type="scientific">Collybiopsis confluens</name>
    <dbReference type="NCBI Taxonomy" id="2823264"/>
    <lineage>
        <taxon>Eukaryota</taxon>
        <taxon>Fungi</taxon>
        <taxon>Dikarya</taxon>
        <taxon>Basidiomycota</taxon>
        <taxon>Agaricomycotina</taxon>
        <taxon>Agaricomycetes</taxon>
        <taxon>Agaricomycetidae</taxon>
        <taxon>Agaricales</taxon>
        <taxon>Marasmiineae</taxon>
        <taxon>Omphalotaceae</taxon>
        <taxon>Collybiopsis</taxon>
    </lineage>
</organism>
<dbReference type="PANTHER" id="PTHR12049">
    <property type="entry name" value="PROTEIN ARGININE METHYLTRANSFERASE NDUFAF7, MITOCHONDRIAL"/>
    <property type="match status" value="1"/>
</dbReference>
<comment type="catalytic activity">
    <reaction evidence="6 7">
        <text>L-arginyl-[protein] + 2 S-adenosyl-L-methionine = N(omega),N(omega)'-dimethyl-L-arginyl-[protein] + 2 S-adenosyl-L-homocysteine + 2 H(+)</text>
        <dbReference type="Rhea" id="RHEA:48108"/>
        <dbReference type="Rhea" id="RHEA-COMP:10532"/>
        <dbReference type="Rhea" id="RHEA-COMP:11992"/>
        <dbReference type="ChEBI" id="CHEBI:15378"/>
        <dbReference type="ChEBI" id="CHEBI:29965"/>
        <dbReference type="ChEBI" id="CHEBI:57856"/>
        <dbReference type="ChEBI" id="CHEBI:59789"/>
        <dbReference type="ChEBI" id="CHEBI:88221"/>
        <dbReference type="EC" id="2.1.1.320"/>
    </reaction>
</comment>
<keyword evidence="9" id="KW-1185">Reference proteome</keyword>
<reference evidence="8 9" key="1">
    <citation type="journal article" date="2020" name="ISME J.">
        <title>Uncovering the hidden diversity of litter-decomposition mechanisms in mushroom-forming fungi.</title>
        <authorList>
            <person name="Floudas D."/>
            <person name="Bentzer J."/>
            <person name="Ahren D."/>
            <person name="Johansson T."/>
            <person name="Persson P."/>
            <person name="Tunlid A."/>
        </authorList>
    </citation>
    <scope>NUCLEOTIDE SEQUENCE [LARGE SCALE GENOMIC DNA]</scope>
    <source>
        <strain evidence="8 9">CBS 406.79</strain>
    </source>
</reference>
<dbReference type="Proteomes" id="UP000518752">
    <property type="component" value="Unassembled WGS sequence"/>
</dbReference>
<dbReference type="Gene3D" id="3.40.50.12710">
    <property type="match status" value="1"/>
</dbReference>
<evidence type="ECO:0000256" key="5">
    <source>
        <dbReference type="ARBA" id="ARBA00023128"/>
    </source>
</evidence>
<comment type="caution">
    <text evidence="8">The sequence shown here is derived from an EMBL/GenBank/DDBJ whole genome shotgun (WGS) entry which is preliminary data.</text>
</comment>
<evidence type="ECO:0000313" key="9">
    <source>
        <dbReference type="Proteomes" id="UP000518752"/>
    </source>
</evidence>
<comment type="similarity">
    <text evidence="2 7">Belongs to the NDUFAF7 family.</text>
</comment>
<dbReference type="Pfam" id="PF02636">
    <property type="entry name" value="Methyltransf_28"/>
    <property type="match status" value="1"/>
</dbReference>
<comment type="function">
    <text evidence="7">Arginine methyltransferase involved in the assembly or stability of mitochondrial NADH:ubiquinone oxidoreductase complex (complex I).</text>
</comment>
<keyword evidence="4 7" id="KW-0808">Transferase</keyword>
<dbReference type="InterPro" id="IPR029063">
    <property type="entry name" value="SAM-dependent_MTases_sf"/>
</dbReference>